<evidence type="ECO:0000256" key="2">
    <source>
        <dbReference type="ARBA" id="ARBA00013147"/>
    </source>
</evidence>
<dbReference type="PIRSF" id="PIRSF001500">
    <property type="entry name" value="Chor_mut_pdt_Ppr"/>
    <property type="match status" value="1"/>
</dbReference>
<evidence type="ECO:0000256" key="4">
    <source>
        <dbReference type="ARBA" id="ARBA00022605"/>
    </source>
</evidence>
<dbReference type="UniPathway" id="UPA00121">
    <property type="reaction ID" value="UER00345"/>
</dbReference>
<dbReference type="EC" id="4.2.1.51" evidence="2"/>
<dbReference type="RefSeq" id="WP_186852733.1">
    <property type="nucleotide sequence ID" value="NZ_JACOPO010000004.1"/>
</dbReference>
<dbReference type="CDD" id="cd13631">
    <property type="entry name" value="PBP2_Ct-PDT_like"/>
    <property type="match status" value="1"/>
</dbReference>
<organism evidence="12 13">
    <name type="scientific">Flintibacter hominis</name>
    <dbReference type="NCBI Taxonomy" id="2763048"/>
    <lineage>
        <taxon>Bacteria</taxon>
        <taxon>Bacillati</taxon>
        <taxon>Bacillota</taxon>
        <taxon>Clostridia</taxon>
        <taxon>Eubacteriales</taxon>
        <taxon>Flintibacter</taxon>
    </lineage>
</organism>
<dbReference type="Proteomes" id="UP000628736">
    <property type="component" value="Unassembled WGS sequence"/>
</dbReference>
<evidence type="ECO:0000256" key="5">
    <source>
        <dbReference type="ARBA" id="ARBA00023141"/>
    </source>
</evidence>
<evidence type="ECO:0000313" key="12">
    <source>
        <dbReference type="EMBL" id="MBC5722680.1"/>
    </source>
</evidence>
<evidence type="ECO:0000256" key="9">
    <source>
        <dbReference type="PIRSR" id="PIRSR001500-2"/>
    </source>
</evidence>
<dbReference type="InterPro" id="IPR008242">
    <property type="entry name" value="Chor_mutase/pphenate_deHydtase"/>
</dbReference>
<accession>A0A8J6IY10</accession>
<dbReference type="PROSITE" id="PS51671">
    <property type="entry name" value="ACT"/>
    <property type="match status" value="1"/>
</dbReference>
<keyword evidence="6" id="KW-0584">Phenylalanine biosynthesis</keyword>
<keyword evidence="7" id="KW-0456">Lyase</keyword>
<evidence type="ECO:0000256" key="6">
    <source>
        <dbReference type="ARBA" id="ARBA00023222"/>
    </source>
</evidence>
<gene>
    <name evidence="12" type="ORF">H8S11_07630</name>
</gene>
<dbReference type="CDD" id="cd04905">
    <property type="entry name" value="ACT_CM-PDT"/>
    <property type="match status" value="1"/>
</dbReference>
<proteinExistence type="predicted"/>
<dbReference type="Gene3D" id="3.30.70.260">
    <property type="match status" value="1"/>
</dbReference>
<keyword evidence="13" id="KW-1185">Reference proteome</keyword>
<dbReference type="AlphaFoldDB" id="A0A8J6IY10"/>
<evidence type="ECO:0000259" key="11">
    <source>
        <dbReference type="PROSITE" id="PS51671"/>
    </source>
</evidence>
<dbReference type="SUPFAM" id="SSF53850">
    <property type="entry name" value="Periplasmic binding protein-like II"/>
    <property type="match status" value="1"/>
</dbReference>
<feature type="domain" description="Prephenate dehydratase" evidence="10">
    <location>
        <begin position="53"/>
        <end position="230"/>
    </location>
</feature>
<feature type="domain" description="ACT" evidence="11">
    <location>
        <begin position="242"/>
        <end position="317"/>
    </location>
</feature>
<sequence length="325" mass="36331">MRETEELAHLDREIERLLRRRLELVAGPESGSTGYDQCRRAMEAARCPVSQPRVVYQGVAGAYSEMAALTFFGKEARCQGLARFEDVFEAVHRGEADYAVLPIENSSTGAIRQVYELLTQYQHYIVGEDTVRVEHCLMAPRGASLDTITQIYSHEQGLFQSDRFLSRHPEWEQIPFGDTAGSAQYVAQTGDITKAAIGSARAAELYGLDILYRGTNHNSGNTTRFVVTSPVMELRPGADKIAVLLSVPHQVGSLQRILTVFLLHGLNLMKIESRPMPDKRWEYLFFMEFSGSLTGPGMEEALEELSRSTSYLRVLGNFKNSLTEG</sequence>
<dbReference type="Pfam" id="PF00800">
    <property type="entry name" value="PDT"/>
    <property type="match status" value="1"/>
</dbReference>
<reference evidence="12" key="1">
    <citation type="submission" date="2020-08" db="EMBL/GenBank/DDBJ databases">
        <title>Genome public.</title>
        <authorList>
            <person name="Liu C."/>
            <person name="Sun Q."/>
        </authorList>
    </citation>
    <scope>NUCLEOTIDE SEQUENCE</scope>
    <source>
        <strain evidence="12">NSJ-23</strain>
    </source>
</reference>
<dbReference type="GO" id="GO:0004664">
    <property type="term" value="F:prephenate dehydratase activity"/>
    <property type="evidence" value="ECO:0007669"/>
    <property type="project" value="UniProtKB-EC"/>
</dbReference>
<comment type="catalytic activity">
    <reaction evidence="8">
        <text>prephenate + H(+) = 3-phenylpyruvate + CO2 + H2O</text>
        <dbReference type="Rhea" id="RHEA:21648"/>
        <dbReference type="ChEBI" id="CHEBI:15377"/>
        <dbReference type="ChEBI" id="CHEBI:15378"/>
        <dbReference type="ChEBI" id="CHEBI:16526"/>
        <dbReference type="ChEBI" id="CHEBI:18005"/>
        <dbReference type="ChEBI" id="CHEBI:29934"/>
        <dbReference type="EC" id="4.2.1.51"/>
    </reaction>
</comment>
<dbReference type="InterPro" id="IPR002912">
    <property type="entry name" value="ACT_dom"/>
</dbReference>
<dbReference type="Gene3D" id="3.40.190.10">
    <property type="entry name" value="Periplasmic binding protein-like II"/>
    <property type="match status" value="2"/>
</dbReference>
<protein>
    <recommendedName>
        <fullName evidence="3">Prephenate dehydratase</fullName>
        <ecNumber evidence="2">4.2.1.51</ecNumber>
    </recommendedName>
</protein>
<keyword evidence="4" id="KW-0028">Amino-acid biosynthesis</keyword>
<dbReference type="PANTHER" id="PTHR21022">
    <property type="entry name" value="PREPHENATE DEHYDRATASE P PROTEIN"/>
    <property type="match status" value="1"/>
</dbReference>
<evidence type="ECO:0000259" key="10">
    <source>
        <dbReference type="PROSITE" id="PS51171"/>
    </source>
</evidence>
<evidence type="ECO:0000256" key="8">
    <source>
        <dbReference type="ARBA" id="ARBA00047848"/>
    </source>
</evidence>
<comment type="pathway">
    <text evidence="1">Amino-acid biosynthesis; L-phenylalanine biosynthesis; phenylpyruvate from prephenate: step 1/1.</text>
</comment>
<dbReference type="SUPFAM" id="SSF55021">
    <property type="entry name" value="ACT-like"/>
    <property type="match status" value="1"/>
</dbReference>
<evidence type="ECO:0000256" key="3">
    <source>
        <dbReference type="ARBA" id="ARBA00021872"/>
    </source>
</evidence>
<evidence type="ECO:0000256" key="7">
    <source>
        <dbReference type="ARBA" id="ARBA00023239"/>
    </source>
</evidence>
<name>A0A8J6IY10_9FIRM</name>
<dbReference type="Pfam" id="PF01842">
    <property type="entry name" value="ACT"/>
    <property type="match status" value="1"/>
</dbReference>
<comment type="caution">
    <text evidence="12">The sequence shown here is derived from an EMBL/GenBank/DDBJ whole genome shotgun (WGS) entry which is preliminary data.</text>
</comment>
<evidence type="ECO:0000313" key="13">
    <source>
        <dbReference type="Proteomes" id="UP000628736"/>
    </source>
</evidence>
<evidence type="ECO:0000256" key="1">
    <source>
        <dbReference type="ARBA" id="ARBA00004741"/>
    </source>
</evidence>
<keyword evidence="5" id="KW-0057">Aromatic amino acid biosynthesis</keyword>
<feature type="site" description="Essential for prephenate dehydratase activity" evidence="9">
    <location>
        <position position="223"/>
    </location>
</feature>
<dbReference type="PROSITE" id="PS51171">
    <property type="entry name" value="PREPHENATE_DEHYDR_3"/>
    <property type="match status" value="1"/>
</dbReference>
<dbReference type="InterPro" id="IPR001086">
    <property type="entry name" value="Preph_deHydtase"/>
</dbReference>
<dbReference type="PANTHER" id="PTHR21022:SF19">
    <property type="entry name" value="PREPHENATE DEHYDRATASE-RELATED"/>
    <property type="match status" value="1"/>
</dbReference>
<dbReference type="InterPro" id="IPR045865">
    <property type="entry name" value="ACT-like_dom_sf"/>
</dbReference>
<dbReference type="GO" id="GO:0009094">
    <property type="term" value="P:L-phenylalanine biosynthetic process"/>
    <property type="evidence" value="ECO:0007669"/>
    <property type="project" value="UniProtKB-UniPathway"/>
</dbReference>
<dbReference type="EMBL" id="JACOPO010000004">
    <property type="protein sequence ID" value="MBC5722680.1"/>
    <property type="molecule type" value="Genomic_DNA"/>
</dbReference>
<dbReference type="GO" id="GO:0005737">
    <property type="term" value="C:cytoplasm"/>
    <property type="evidence" value="ECO:0007669"/>
    <property type="project" value="TreeGrafter"/>
</dbReference>